<dbReference type="PROSITE" id="PS50918">
    <property type="entry name" value="WWE"/>
    <property type="match status" value="1"/>
</dbReference>
<dbReference type="GO" id="GO:0005634">
    <property type="term" value="C:nucleus"/>
    <property type="evidence" value="ECO:0007669"/>
    <property type="project" value="TreeGrafter"/>
</dbReference>
<evidence type="ECO:0000256" key="4">
    <source>
        <dbReference type="ARBA" id="ARBA00022679"/>
    </source>
</evidence>
<dbReference type="SUPFAM" id="SSF117839">
    <property type="entry name" value="WWE domain"/>
    <property type="match status" value="1"/>
</dbReference>
<proteinExistence type="predicted"/>
<dbReference type="OrthoDB" id="10065815at2759"/>
<comment type="domain">
    <text evidence="11">The WWE domain mediates non-covalent poly(ADP-ribose)-binding.</text>
</comment>
<dbReference type="InterPro" id="IPR037197">
    <property type="entry name" value="WWE_dom_sf"/>
</dbReference>
<dbReference type="GO" id="GO:0005829">
    <property type="term" value="C:cytosol"/>
    <property type="evidence" value="ECO:0007669"/>
    <property type="project" value="UniProtKB-SubCell"/>
</dbReference>
<keyword evidence="8 11" id="KW-0833">Ubl conjugation pathway</keyword>
<organism evidence="15 16">
    <name type="scientific">Fasciola gigantica</name>
    <name type="common">Giant liver fluke</name>
    <dbReference type="NCBI Taxonomy" id="46835"/>
    <lineage>
        <taxon>Eukaryota</taxon>
        <taxon>Metazoa</taxon>
        <taxon>Spiralia</taxon>
        <taxon>Lophotrochozoa</taxon>
        <taxon>Platyhelminthes</taxon>
        <taxon>Trematoda</taxon>
        <taxon>Digenea</taxon>
        <taxon>Plagiorchiida</taxon>
        <taxon>Echinostomata</taxon>
        <taxon>Echinostomatoidea</taxon>
        <taxon>Fasciolidae</taxon>
        <taxon>Fasciola</taxon>
    </lineage>
</organism>
<evidence type="ECO:0000259" key="14">
    <source>
        <dbReference type="PROSITE" id="PS50918"/>
    </source>
</evidence>
<keyword evidence="3 11" id="KW-0963">Cytoplasm</keyword>
<dbReference type="PANTHER" id="PTHR13417:SF2">
    <property type="entry name" value="E3 UBIQUITIN-PROTEIN LIGASE RNF146"/>
    <property type="match status" value="1"/>
</dbReference>
<feature type="domain" description="RING-type" evidence="13">
    <location>
        <begin position="8"/>
        <end position="46"/>
    </location>
</feature>
<dbReference type="PROSITE" id="PS00518">
    <property type="entry name" value="ZF_RING_1"/>
    <property type="match status" value="1"/>
</dbReference>
<dbReference type="PANTHER" id="PTHR13417">
    <property type="entry name" value="E3 UBIQUITIN-PROTEIN LIGASE RNF146"/>
    <property type="match status" value="1"/>
</dbReference>
<comment type="catalytic activity">
    <reaction evidence="1 11">
        <text>S-ubiquitinyl-[E2 ubiquitin-conjugating enzyme]-L-cysteine + [acceptor protein]-L-lysine = [E2 ubiquitin-conjugating enzyme]-L-cysteine + N(6)-ubiquitinyl-[acceptor protein]-L-lysine.</text>
        <dbReference type="EC" id="2.3.2.27"/>
    </reaction>
</comment>
<comment type="caution">
    <text evidence="15">The sequence shown here is derived from an EMBL/GenBank/DDBJ whole genome shotgun (WGS) entry which is preliminary data.</text>
</comment>
<evidence type="ECO:0000256" key="3">
    <source>
        <dbReference type="ARBA" id="ARBA00022490"/>
    </source>
</evidence>
<evidence type="ECO:0000256" key="11">
    <source>
        <dbReference type="RuleBase" id="RU367115"/>
    </source>
</evidence>
<dbReference type="InterPro" id="IPR004170">
    <property type="entry name" value="WWE_dom"/>
</dbReference>
<dbReference type="SMART" id="SM00678">
    <property type="entry name" value="WWE"/>
    <property type="match status" value="1"/>
</dbReference>
<keyword evidence="5" id="KW-0879">Wnt signaling pathway</keyword>
<dbReference type="Pfam" id="PF13920">
    <property type="entry name" value="zf-C3HC4_3"/>
    <property type="match status" value="1"/>
</dbReference>
<keyword evidence="7 10" id="KW-0863">Zinc-finger</keyword>
<dbReference type="Gene3D" id="3.30.40.10">
    <property type="entry name" value="Zinc/RING finger domain, C3HC4 (zinc finger)"/>
    <property type="match status" value="1"/>
</dbReference>
<feature type="domain" description="WWE" evidence="14">
    <location>
        <begin position="98"/>
        <end position="174"/>
    </location>
</feature>
<keyword evidence="16" id="KW-1185">Reference proteome</keyword>
<evidence type="ECO:0000259" key="13">
    <source>
        <dbReference type="PROSITE" id="PS50089"/>
    </source>
</evidence>
<dbReference type="CDD" id="cd16546">
    <property type="entry name" value="RING-HC_RNF146"/>
    <property type="match status" value="1"/>
</dbReference>
<evidence type="ECO:0000256" key="10">
    <source>
        <dbReference type="PROSITE-ProRule" id="PRU00175"/>
    </source>
</evidence>
<dbReference type="InterPro" id="IPR013083">
    <property type="entry name" value="Znf_RING/FYVE/PHD"/>
</dbReference>
<evidence type="ECO:0000313" key="16">
    <source>
        <dbReference type="Proteomes" id="UP000316759"/>
    </source>
</evidence>
<dbReference type="EC" id="2.3.2.27" evidence="11"/>
<dbReference type="GO" id="GO:0061630">
    <property type="term" value="F:ubiquitin protein ligase activity"/>
    <property type="evidence" value="ECO:0007669"/>
    <property type="project" value="UniProtKB-UniRule"/>
</dbReference>
<dbReference type="PROSITE" id="PS50089">
    <property type="entry name" value="ZF_RING_2"/>
    <property type="match status" value="1"/>
</dbReference>
<dbReference type="InterPro" id="IPR033509">
    <property type="entry name" value="RNF146"/>
</dbReference>
<dbReference type="InterPro" id="IPR044110">
    <property type="entry name" value="RING-HC_RNF146"/>
</dbReference>
<keyword evidence="9 11" id="KW-0862">Zinc</keyword>
<protein>
    <recommendedName>
        <fullName evidence="11">E3 ubiquitin-protein ligase</fullName>
        <ecNumber evidence="11">2.3.2.27</ecNumber>
    </recommendedName>
</protein>
<evidence type="ECO:0000256" key="12">
    <source>
        <dbReference type="SAM" id="MobiDB-lite"/>
    </source>
</evidence>
<comment type="PTM">
    <text evidence="11">Ubiquitinated; autoubiquitinated.</text>
</comment>
<keyword evidence="4 11" id="KW-0808">Transferase</keyword>
<dbReference type="InterPro" id="IPR001841">
    <property type="entry name" value="Znf_RING"/>
</dbReference>
<evidence type="ECO:0000256" key="1">
    <source>
        <dbReference type="ARBA" id="ARBA00000900"/>
    </source>
</evidence>
<feature type="region of interest" description="Disordered" evidence="12">
    <location>
        <begin position="271"/>
        <end position="324"/>
    </location>
</feature>
<dbReference type="STRING" id="46835.A0A504YXL9"/>
<dbReference type="EMBL" id="SUNJ01006625">
    <property type="protein sequence ID" value="TPP62618.1"/>
    <property type="molecule type" value="Genomic_DNA"/>
</dbReference>
<evidence type="ECO:0000313" key="15">
    <source>
        <dbReference type="EMBL" id="TPP62618.1"/>
    </source>
</evidence>
<dbReference type="SUPFAM" id="SSF57850">
    <property type="entry name" value="RING/U-box"/>
    <property type="match status" value="1"/>
</dbReference>
<dbReference type="Proteomes" id="UP000316759">
    <property type="component" value="Unassembled WGS sequence"/>
</dbReference>
<dbReference type="GO" id="GO:0051865">
    <property type="term" value="P:protein autoubiquitination"/>
    <property type="evidence" value="ECO:0007669"/>
    <property type="project" value="UniProtKB-UniRule"/>
</dbReference>
<dbReference type="Gene3D" id="3.30.720.50">
    <property type="match status" value="1"/>
</dbReference>
<evidence type="ECO:0000256" key="5">
    <source>
        <dbReference type="ARBA" id="ARBA00022687"/>
    </source>
</evidence>
<dbReference type="GO" id="GO:0016055">
    <property type="term" value="P:Wnt signaling pathway"/>
    <property type="evidence" value="ECO:0007669"/>
    <property type="project" value="UniProtKB-KW"/>
</dbReference>
<evidence type="ECO:0000256" key="7">
    <source>
        <dbReference type="ARBA" id="ARBA00022771"/>
    </source>
</evidence>
<comment type="subcellular location">
    <subcellularLocation>
        <location evidence="2 11">Cytoplasm</location>
        <location evidence="2 11">Cytosol</location>
    </subcellularLocation>
</comment>
<comment type="pathway">
    <text evidence="11">Protein modification; protein ubiquitination.</text>
</comment>
<reference evidence="15 16" key="1">
    <citation type="submission" date="2019-04" db="EMBL/GenBank/DDBJ databases">
        <title>Annotation for the trematode Fasciola gigantica.</title>
        <authorList>
            <person name="Choi Y.-J."/>
        </authorList>
    </citation>
    <scope>NUCLEOTIDE SEQUENCE [LARGE SCALE GENOMIC DNA]</scope>
    <source>
        <strain evidence="15">Uganda_cow_1</strain>
    </source>
</reference>
<dbReference type="Pfam" id="PF02825">
    <property type="entry name" value="WWE"/>
    <property type="match status" value="1"/>
</dbReference>
<gene>
    <name evidence="15" type="ORF">FGIG_06939</name>
</gene>
<evidence type="ECO:0000256" key="8">
    <source>
        <dbReference type="ARBA" id="ARBA00022786"/>
    </source>
</evidence>
<dbReference type="InterPro" id="IPR018123">
    <property type="entry name" value="WWE-dom_subgr"/>
</dbReference>
<sequence length="324" mass="36273">MALSDSDCSICLQRYVHPVELPCGHIFCFLCIKGCALHRRRCPMCRGRFSMRFLEEPKLVLTPNGQEQNIVPEPPVSSIQPSEISPGGPMPPRSTNVPVTVPTPLSAAEYRWFYEGFTGWWQYDDRTSEELESAFINQLPSFEVQVAGYIYTIDFVHMTQKRKDNSGRKRRIKRDLKDCEKKGIAGIKLSAMRTKSLQTNDGTSNNVLQFSNAHNDLDSPVISPTNQPSIEDDIRSACSLSTSSDASRQTYTRSGDCPARFGRMEACASPVGRSRPITRGYRCPSLTQSSPSPIPELSPGHQVNRTRSSNRLRNSRISRSVPRA</sequence>
<evidence type="ECO:0000256" key="9">
    <source>
        <dbReference type="ARBA" id="ARBA00022833"/>
    </source>
</evidence>
<feature type="region of interest" description="Disordered" evidence="12">
    <location>
        <begin position="65"/>
        <end position="95"/>
    </location>
</feature>
<evidence type="ECO:0000256" key="6">
    <source>
        <dbReference type="ARBA" id="ARBA00022723"/>
    </source>
</evidence>
<keyword evidence="6 11" id="KW-0479">Metal-binding</keyword>
<dbReference type="UniPathway" id="UPA00143"/>
<dbReference type="GO" id="GO:0008270">
    <property type="term" value="F:zinc ion binding"/>
    <property type="evidence" value="ECO:0007669"/>
    <property type="project" value="UniProtKB-UniRule"/>
</dbReference>
<accession>A0A504YXL9</accession>
<dbReference type="AlphaFoldDB" id="A0A504YXL9"/>
<evidence type="ECO:0000256" key="2">
    <source>
        <dbReference type="ARBA" id="ARBA00004514"/>
    </source>
</evidence>
<dbReference type="GO" id="GO:0072572">
    <property type="term" value="F:poly-ADP-D-ribose binding"/>
    <property type="evidence" value="ECO:0007669"/>
    <property type="project" value="UniProtKB-UniRule"/>
</dbReference>
<dbReference type="InterPro" id="IPR017907">
    <property type="entry name" value="Znf_RING_CS"/>
</dbReference>
<dbReference type="SMART" id="SM00184">
    <property type="entry name" value="RING"/>
    <property type="match status" value="1"/>
</dbReference>
<comment type="function">
    <text evidence="11">E3 ubiquitin-protein ligase that specifically binds poly-ADP-ribosylated proteins and mediates their ubiquitination and subsequent degradation.</text>
</comment>
<dbReference type="GO" id="GO:0006511">
    <property type="term" value="P:ubiquitin-dependent protein catabolic process"/>
    <property type="evidence" value="ECO:0007669"/>
    <property type="project" value="UniProtKB-UniRule"/>
</dbReference>
<name>A0A504YXL9_FASGI</name>